<dbReference type="InterPro" id="IPR013689">
    <property type="entry name" value="RNA_helicase_ATP-dep_HrpB_C"/>
</dbReference>
<dbReference type="InterPro" id="IPR027417">
    <property type="entry name" value="P-loop_NTPase"/>
</dbReference>
<evidence type="ECO:0000259" key="7">
    <source>
        <dbReference type="PROSITE" id="PS51194"/>
    </source>
</evidence>
<dbReference type="STRING" id="377629.TERTU_0643"/>
<evidence type="ECO:0000256" key="5">
    <source>
        <dbReference type="SAM" id="MobiDB-lite"/>
    </source>
</evidence>
<dbReference type="PIRSF" id="PIRSF005496">
    <property type="entry name" value="ATP_hel_hrpB"/>
    <property type="match status" value="1"/>
</dbReference>
<dbReference type="EC" id="3.6.1.-" evidence="8"/>
<evidence type="ECO:0000256" key="1">
    <source>
        <dbReference type="ARBA" id="ARBA00022741"/>
    </source>
</evidence>
<dbReference type="GO" id="GO:0005524">
    <property type="term" value="F:ATP binding"/>
    <property type="evidence" value="ECO:0007669"/>
    <property type="project" value="UniProtKB-KW"/>
</dbReference>
<dbReference type="EMBL" id="CP001614">
    <property type="protein sequence ID" value="ACR12659.1"/>
    <property type="molecule type" value="Genomic_DNA"/>
</dbReference>
<dbReference type="InterPro" id="IPR007502">
    <property type="entry name" value="Helicase-assoc_dom"/>
</dbReference>
<reference evidence="8 9" key="1">
    <citation type="journal article" date="2009" name="PLoS ONE">
        <title>The complete genome of Teredinibacter turnerae T7901: an intracellular endosymbiont of marine wood-boring bivalves (shipworms).</title>
        <authorList>
            <person name="Yang J.C."/>
            <person name="Madupu R."/>
            <person name="Durkin A.S."/>
            <person name="Ekborg N.A."/>
            <person name="Pedamallu C.S."/>
            <person name="Hostetler J.B."/>
            <person name="Radune D."/>
            <person name="Toms B.S."/>
            <person name="Henrissat B."/>
            <person name="Coutinho P.M."/>
            <person name="Schwarz S."/>
            <person name="Field L."/>
            <person name="Trindade-Silva A.E."/>
            <person name="Soares C.A.G."/>
            <person name="Elshahawi S."/>
            <person name="Hanora A."/>
            <person name="Schmidt E.W."/>
            <person name="Haygood M.G."/>
            <person name="Posfai J."/>
            <person name="Benner J."/>
            <person name="Madinger C."/>
            <person name="Nove J."/>
            <person name="Anton B."/>
            <person name="Chaudhary K."/>
            <person name="Foster J."/>
            <person name="Holman A."/>
            <person name="Kumar S."/>
            <person name="Lessard P.A."/>
            <person name="Luyten Y.A."/>
            <person name="Slatko B."/>
            <person name="Wood N."/>
            <person name="Wu B."/>
            <person name="Teplitski M."/>
            <person name="Mougous J.D."/>
            <person name="Ward N."/>
            <person name="Eisen J.A."/>
            <person name="Badger J.H."/>
            <person name="Distel D.L."/>
        </authorList>
    </citation>
    <scope>NUCLEOTIDE SEQUENCE [LARGE SCALE GENOMIC DNA]</scope>
    <source>
        <strain evidence="9">ATCC 39867 / T7901</strain>
    </source>
</reference>
<evidence type="ECO:0000256" key="3">
    <source>
        <dbReference type="ARBA" id="ARBA00022806"/>
    </source>
</evidence>
<evidence type="ECO:0000256" key="4">
    <source>
        <dbReference type="ARBA" id="ARBA00022840"/>
    </source>
</evidence>
<dbReference type="Pfam" id="PF00270">
    <property type="entry name" value="DEAD"/>
    <property type="match status" value="1"/>
</dbReference>
<dbReference type="Proteomes" id="UP000009080">
    <property type="component" value="Chromosome"/>
</dbReference>
<dbReference type="SMART" id="SM00847">
    <property type="entry name" value="HA2"/>
    <property type="match status" value="1"/>
</dbReference>
<dbReference type="CDD" id="cd18791">
    <property type="entry name" value="SF2_C_RHA"/>
    <property type="match status" value="1"/>
</dbReference>
<dbReference type="PANTHER" id="PTHR43519:SF1">
    <property type="entry name" value="ATP-DEPENDENT RNA HELICASE HRPB"/>
    <property type="match status" value="1"/>
</dbReference>
<gene>
    <name evidence="8" type="primary">hrpB</name>
    <name evidence="8" type="ordered locus">TERTU_0643</name>
</gene>
<dbReference type="SUPFAM" id="SSF52540">
    <property type="entry name" value="P-loop containing nucleoside triphosphate hydrolases"/>
    <property type="match status" value="2"/>
</dbReference>
<evidence type="ECO:0000313" key="8">
    <source>
        <dbReference type="EMBL" id="ACR12659.1"/>
    </source>
</evidence>
<dbReference type="PROSITE" id="PS51192">
    <property type="entry name" value="HELICASE_ATP_BIND_1"/>
    <property type="match status" value="1"/>
</dbReference>
<dbReference type="OrthoDB" id="9805617at2"/>
<evidence type="ECO:0000313" key="9">
    <source>
        <dbReference type="Proteomes" id="UP000009080"/>
    </source>
</evidence>
<dbReference type="SMART" id="SM00490">
    <property type="entry name" value="HELICc"/>
    <property type="match status" value="1"/>
</dbReference>
<dbReference type="InterPro" id="IPR011545">
    <property type="entry name" value="DEAD/DEAH_box_helicase_dom"/>
</dbReference>
<dbReference type="Gene3D" id="3.40.50.300">
    <property type="entry name" value="P-loop containing nucleotide triphosphate hydrolases"/>
    <property type="match status" value="2"/>
</dbReference>
<keyword evidence="9" id="KW-1185">Reference proteome</keyword>
<feature type="region of interest" description="Disordered" evidence="5">
    <location>
        <begin position="824"/>
        <end position="854"/>
    </location>
</feature>
<dbReference type="KEGG" id="ttu:TERTU_0643"/>
<dbReference type="GO" id="GO:0004386">
    <property type="term" value="F:helicase activity"/>
    <property type="evidence" value="ECO:0007669"/>
    <property type="project" value="UniProtKB-KW"/>
</dbReference>
<accession>C5BNR7</accession>
<proteinExistence type="predicted"/>
<keyword evidence="2 8" id="KW-0378">Hydrolase</keyword>
<sequence length="854" mass="94340">MTTVKTSSARLPQLPIATLLDELALTLQHHHQLVLDAPPGAGKTTLVPLALRTAEWLRGRKIVMLEPRRVAAKAAAVRMAELLEEPVGKTIGYTMRLEQKCSRDTIIEVVTEGILTRRLQQDPSLDDTALVIFDEFHERSMHSDLGLALCMQSRELLRDDTDPLKLLVMSATLDAQAIADLLGGAPKLTSAGRSFPVEVTYAQHTPSRADLVSILATTVVQALNKHSGDCLVFLPGQREIHQLKAALSESLSNEVAVMPLYGSLSLAEQQKAISPLTTDQIKTRKVVLATDIAETSLTIDGVHIVVDSGLARKPKFDPRTGMTRLHTGPISIASSIQRAGRAGRLAPGNCYRCWTETAQHQRAAQATPEILQSDLAPLAMQLLQWGVNDPQQLQWLDEPPKPAFQQACDLLFRLKAIDTPTACVLNEHGQAMAMLPLHPRLAHLLLVATEFGRLPLAASVAAILSEAIPDIGQHTDLMFVVETVEGRRSLPSQHRAWLQRIRQQRGLLLSLLSHNREANSTDEDLNALGLLIASAYPDRIARKRTQSRNRYLLANGRAAQLSPNDSLAGTEWLAIADIGGVTNQSEDRIFAAASLTKEDLNSGLAAQKTQERVIEWRENRVLAQDQVRIGAILVEQRAASNVTAEDRTAATLNYIRLQGLGVLPWNSDINQWRARVALVRENDNSSALWPDLSDEALMETIDNWLAPYLIDIDNLQSLKRLDLASIVHAQLPWSQQQLLEQLAPTRIKVPSGNHISINYLQSPPQLEVKLQEMFGCEETPSIINGKVALLIHLLSPARRPLQITQDLAGFWRNGYEAVKKEMKGRYPKHPWPDDPLSAQATQLTKRRLSADAKK</sequence>
<dbReference type="PROSITE" id="PS51194">
    <property type="entry name" value="HELICASE_CTER"/>
    <property type="match status" value="1"/>
</dbReference>
<dbReference type="RefSeq" id="WP_015818771.1">
    <property type="nucleotide sequence ID" value="NC_012997.1"/>
</dbReference>
<dbReference type="AlphaFoldDB" id="C5BNR7"/>
<dbReference type="Pfam" id="PF00271">
    <property type="entry name" value="Helicase_C"/>
    <property type="match status" value="1"/>
</dbReference>
<keyword evidence="3 8" id="KW-0347">Helicase</keyword>
<dbReference type="GO" id="GO:0016787">
    <property type="term" value="F:hydrolase activity"/>
    <property type="evidence" value="ECO:0007669"/>
    <property type="project" value="UniProtKB-KW"/>
</dbReference>
<dbReference type="InterPro" id="IPR001650">
    <property type="entry name" value="Helicase_C-like"/>
</dbReference>
<dbReference type="PANTHER" id="PTHR43519">
    <property type="entry name" value="ATP-DEPENDENT RNA HELICASE HRPB"/>
    <property type="match status" value="1"/>
</dbReference>
<organism evidence="8 9">
    <name type="scientific">Teredinibacter turnerae (strain ATCC 39867 / T7901)</name>
    <dbReference type="NCBI Taxonomy" id="377629"/>
    <lineage>
        <taxon>Bacteria</taxon>
        <taxon>Pseudomonadati</taxon>
        <taxon>Pseudomonadota</taxon>
        <taxon>Gammaproteobacteria</taxon>
        <taxon>Cellvibrionales</taxon>
        <taxon>Cellvibrionaceae</taxon>
        <taxon>Teredinibacter</taxon>
    </lineage>
</organism>
<dbReference type="InterPro" id="IPR014001">
    <property type="entry name" value="Helicase_ATP-bd"/>
</dbReference>
<keyword evidence="1" id="KW-0547">Nucleotide-binding</keyword>
<dbReference type="FunFam" id="3.40.50.300:FF:002125">
    <property type="entry name" value="ATP-dependent helicase HrpB"/>
    <property type="match status" value="1"/>
</dbReference>
<evidence type="ECO:0000259" key="6">
    <source>
        <dbReference type="PROSITE" id="PS51192"/>
    </source>
</evidence>
<dbReference type="InterPro" id="IPR010225">
    <property type="entry name" value="HrpB"/>
</dbReference>
<keyword evidence="4" id="KW-0067">ATP-binding</keyword>
<dbReference type="InterPro" id="IPR049614">
    <property type="entry name" value="HrpB_DEXH"/>
</dbReference>
<dbReference type="Gene3D" id="1.20.120.1080">
    <property type="match status" value="1"/>
</dbReference>
<dbReference type="SMART" id="SM00487">
    <property type="entry name" value="DEXDc"/>
    <property type="match status" value="1"/>
</dbReference>
<dbReference type="Pfam" id="PF08482">
    <property type="entry name" value="HrpB_C"/>
    <property type="match status" value="1"/>
</dbReference>
<dbReference type="GO" id="GO:0003676">
    <property type="term" value="F:nucleic acid binding"/>
    <property type="evidence" value="ECO:0007669"/>
    <property type="project" value="InterPro"/>
</dbReference>
<protein>
    <submittedName>
        <fullName evidence="8">ATP-dependent helicase HrpB</fullName>
        <ecNumber evidence="8">3.6.1.-</ecNumber>
    </submittedName>
</protein>
<feature type="domain" description="Helicase C-terminal" evidence="7">
    <location>
        <begin position="218"/>
        <end position="386"/>
    </location>
</feature>
<feature type="domain" description="Helicase ATP-binding" evidence="6">
    <location>
        <begin position="24"/>
        <end position="191"/>
    </location>
</feature>
<evidence type="ECO:0000256" key="2">
    <source>
        <dbReference type="ARBA" id="ARBA00022801"/>
    </source>
</evidence>
<dbReference type="NCBIfam" id="TIGR01970">
    <property type="entry name" value="DEAH_box_HrpB"/>
    <property type="match status" value="1"/>
</dbReference>
<dbReference type="eggNOG" id="COG1643">
    <property type="taxonomic scope" value="Bacteria"/>
</dbReference>
<name>C5BNR7_TERTT</name>
<dbReference type="CDD" id="cd17990">
    <property type="entry name" value="DEXHc_HrpB"/>
    <property type="match status" value="1"/>
</dbReference>
<dbReference type="HOGENOM" id="CLU_001832_5_6_6"/>